<sequence>MVPRPFTQCLIVMVRDPGVDVDVPAMYVLMDSKQQDAYWNALNYVVVQTSRLLEPATVTTTSNTV</sequence>
<dbReference type="Proteomes" id="UP000735874">
    <property type="component" value="Unassembled WGS sequence"/>
</dbReference>
<dbReference type="VEuPathDB" id="FungiDB:PC110_g9285"/>
<dbReference type="Proteomes" id="UP000760860">
    <property type="component" value="Unassembled WGS sequence"/>
</dbReference>
<dbReference type="Proteomes" id="UP000736787">
    <property type="component" value="Unassembled WGS sequence"/>
</dbReference>
<reference evidence="4" key="2">
    <citation type="submission" date="2018-05" db="EMBL/GenBank/DDBJ databases">
        <title>Effector identification in a new, highly contiguous assembly of the strawberry crown rot pathogen Phytophthora cactorum.</title>
        <authorList>
            <person name="Armitage A.D."/>
            <person name="Nellist C.F."/>
            <person name="Bates H."/>
            <person name="Vickerstaff R.J."/>
            <person name="Harrison R.J."/>
        </authorList>
    </citation>
    <scope>NUCLEOTIDE SEQUENCE</scope>
    <source>
        <strain evidence="1">15-7</strain>
        <strain evidence="3">4032</strain>
        <strain evidence="2">4040</strain>
        <strain evidence="4">P421</strain>
    </source>
</reference>
<evidence type="ECO:0000313" key="2">
    <source>
        <dbReference type="EMBL" id="KAG2939196.1"/>
    </source>
</evidence>
<protein>
    <recommendedName>
        <fullName evidence="7">MULE transposase domain-containing protein</fullName>
    </recommendedName>
</protein>
<evidence type="ECO:0000313" key="6">
    <source>
        <dbReference type="Proteomes" id="UP000251314"/>
    </source>
</evidence>
<proteinExistence type="predicted"/>
<evidence type="ECO:0000313" key="5">
    <source>
        <dbReference type="EMBL" id="RAW34397.1"/>
    </source>
</evidence>
<name>A0A329SBY7_9STRA</name>
<accession>A0A329SBY7</accession>
<evidence type="ECO:0000313" key="4">
    <source>
        <dbReference type="EMBL" id="KAG3220830.1"/>
    </source>
</evidence>
<evidence type="ECO:0008006" key="7">
    <source>
        <dbReference type="Google" id="ProtNLM"/>
    </source>
</evidence>
<dbReference type="EMBL" id="MJFZ01000202">
    <property type="protein sequence ID" value="RAW34397.1"/>
    <property type="molecule type" value="Genomic_DNA"/>
</dbReference>
<keyword evidence="6" id="KW-1185">Reference proteome</keyword>
<dbReference type="Proteomes" id="UP000774804">
    <property type="component" value="Unassembled WGS sequence"/>
</dbReference>
<organism evidence="5 6">
    <name type="scientific">Phytophthora cactorum</name>
    <dbReference type="NCBI Taxonomy" id="29920"/>
    <lineage>
        <taxon>Eukaryota</taxon>
        <taxon>Sar</taxon>
        <taxon>Stramenopiles</taxon>
        <taxon>Oomycota</taxon>
        <taxon>Peronosporomycetes</taxon>
        <taxon>Peronosporales</taxon>
        <taxon>Peronosporaceae</taxon>
        <taxon>Phytophthora</taxon>
    </lineage>
</organism>
<evidence type="ECO:0000313" key="3">
    <source>
        <dbReference type="EMBL" id="KAG2939785.1"/>
    </source>
</evidence>
<dbReference type="EMBL" id="RCMV01000245">
    <property type="protein sequence ID" value="KAG3220830.1"/>
    <property type="molecule type" value="Genomic_DNA"/>
</dbReference>
<reference evidence="5 6" key="1">
    <citation type="submission" date="2018-01" db="EMBL/GenBank/DDBJ databases">
        <title>Draft genome of the strawberry crown rot pathogen Phytophthora cactorum.</title>
        <authorList>
            <person name="Armitage A.D."/>
            <person name="Lysoe E."/>
            <person name="Nellist C.F."/>
            <person name="Harrison R.J."/>
            <person name="Brurberg M.B."/>
        </authorList>
    </citation>
    <scope>NUCLEOTIDE SEQUENCE [LARGE SCALE GENOMIC DNA]</scope>
    <source>
        <strain evidence="5 6">10300</strain>
    </source>
</reference>
<gene>
    <name evidence="5" type="ORF">PC110_g9285</name>
    <name evidence="1" type="ORF">PC113_g10757</name>
    <name evidence="3" type="ORF">PC115_g2911</name>
    <name evidence="2" type="ORF">PC117_g11004</name>
    <name evidence="4" type="ORF">PC129_g8410</name>
</gene>
<dbReference type="EMBL" id="RCMG01000294">
    <property type="protein sequence ID" value="KAG2857350.1"/>
    <property type="molecule type" value="Genomic_DNA"/>
</dbReference>
<evidence type="ECO:0000313" key="1">
    <source>
        <dbReference type="EMBL" id="KAG2857350.1"/>
    </source>
</evidence>
<dbReference type="Proteomes" id="UP000251314">
    <property type="component" value="Unassembled WGS sequence"/>
</dbReference>
<dbReference type="EMBL" id="RCMK01000277">
    <property type="protein sequence ID" value="KAG2939196.1"/>
    <property type="molecule type" value="Genomic_DNA"/>
</dbReference>
<dbReference type="EMBL" id="RCMI01000046">
    <property type="protein sequence ID" value="KAG2939785.1"/>
    <property type="molecule type" value="Genomic_DNA"/>
</dbReference>
<dbReference type="OrthoDB" id="122410at2759"/>
<dbReference type="AlphaFoldDB" id="A0A329SBY7"/>
<comment type="caution">
    <text evidence="5">The sequence shown here is derived from an EMBL/GenBank/DDBJ whole genome shotgun (WGS) entry which is preliminary data.</text>
</comment>